<reference evidence="3" key="1">
    <citation type="journal article" date="2022" name="bioRxiv">
        <title>Sequencing and chromosome-scale assembly of the giantPleurodeles waltlgenome.</title>
        <authorList>
            <person name="Brown T."/>
            <person name="Elewa A."/>
            <person name="Iarovenko S."/>
            <person name="Subramanian E."/>
            <person name="Araus A.J."/>
            <person name="Petzold A."/>
            <person name="Susuki M."/>
            <person name="Suzuki K.-i.T."/>
            <person name="Hayashi T."/>
            <person name="Toyoda A."/>
            <person name="Oliveira C."/>
            <person name="Osipova E."/>
            <person name="Leigh N.D."/>
            <person name="Simon A."/>
            <person name="Yun M.H."/>
        </authorList>
    </citation>
    <scope>NUCLEOTIDE SEQUENCE</scope>
    <source>
        <strain evidence="3">20211129_DDA</strain>
        <tissue evidence="3">Liver</tissue>
    </source>
</reference>
<proteinExistence type="predicted"/>
<keyword evidence="4" id="KW-1185">Reference proteome</keyword>
<evidence type="ECO:0000256" key="2">
    <source>
        <dbReference type="SAM" id="SignalP"/>
    </source>
</evidence>
<comment type="caution">
    <text evidence="3">The sequence shown here is derived from an EMBL/GenBank/DDBJ whole genome shotgun (WGS) entry which is preliminary data.</text>
</comment>
<feature type="chain" id="PRO_5043563568" evidence="2">
    <location>
        <begin position="19"/>
        <end position="121"/>
    </location>
</feature>
<protein>
    <submittedName>
        <fullName evidence="3">Uncharacterized protein</fullName>
    </submittedName>
</protein>
<feature type="compositionally biased region" description="Low complexity" evidence="1">
    <location>
        <begin position="87"/>
        <end position="104"/>
    </location>
</feature>
<feature type="signal peptide" evidence="2">
    <location>
        <begin position="1"/>
        <end position="18"/>
    </location>
</feature>
<sequence>MKMGGHAALIWLIGSQQAQVHSQLPGEASISGVPAPTDQAHSSAPQMMSLQAPPTSWAVRGRSTLPELGPLLLSPPWRPPPLAPHMSAQRLQRSRRLPLLQSKPPMHRRIHSAEHKAGGAQ</sequence>
<gene>
    <name evidence="3" type="ORF">NDU88_006529</name>
</gene>
<feature type="compositionally biased region" description="Polar residues" evidence="1">
    <location>
        <begin position="39"/>
        <end position="54"/>
    </location>
</feature>
<evidence type="ECO:0000256" key="1">
    <source>
        <dbReference type="SAM" id="MobiDB-lite"/>
    </source>
</evidence>
<dbReference type="EMBL" id="JANPWB010000015">
    <property type="protein sequence ID" value="KAJ1093428.1"/>
    <property type="molecule type" value="Genomic_DNA"/>
</dbReference>
<feature type="region of interest" description="Disordered" evidence="1">
    <location>
        <begin position="23"/>
        <end position="55"/>
    </location>
</feature>
<feature type="region of interest" description="Disordered" evidence="1">
    <location>
        <begin position="70"/>
        <end position="121"/>
    </location>
</feature>
<dbReference type="Proteomes" id="UP001066276">
    <property type="component" value="Chromosome 11"/>
</dbReference>
<feature type="compositionally biased region" description="Basic and acidic residues" evidence="1">
    <location>
        <begin position="111"/>
        <end position="121"/>
    </location>
</feature>
<dbReference type="AlphaFoldDB" id="A0AAV7LQY8"/>
<organism evidence="3 4">
    <name type="scientific">Pleurodeles waltl</name>
    <name type="common">Iberian ribbed newt</name>
    <dbReference type="NCBI Taxonomy" id="8319"/>
    <lineage>
        <taxon>Eukaryota</taxon>
        <taxon>Metazoa</taxon>
        <taxon>Chordata</taxon>
        <taxon>Craniata</taxon>
        <taxon>Vertebrata</taxon>
        <taxon>Euteleostomi</taxon>
        <taxon>Amphibia</taxon>
        <taxon>Batrachia</taxon>
        <taxon>Caudata</taxon>
        <taxon>Salamandroidea</taxon>
        <taxon>Salamandridae</taxon>
        <taxon>Pleurodelinae</taxon>
        <taxon>Pleurodeles</taxon>
    </lineage>
</organism>
<evidence type="ECO:0000313" key="3">
    <source>
        <dbReference type="EMBL" id="KAJ1093428.1"/>
    </source>
</evidence>
<name>A0AAV7LQY8_PLEWA</name>
<accession>A0AAV7LQY8</accession>
<keyword evidence="2" id="KW-0732">Signal</keyword>
<evidence type="ECO:0000313" key="4">
    <source>
        <dbReference type="Proteomes" id="UP001066276"/>
    </source>
</evidence>